<dbReference type="Pfam" id="PF00497">
    <property type="entry name" value="SBP_bac_3"/>
    <property type="match status" value="1"/>
</dbReference>
<evidence type="ECO:0000256" key="1">
    <source>
        <dbReference type="SAM" id="SignalP"/>
    </source>
</evidence>
<evidence type="ECO:0000259" key="2">
    <source>
        <dbReference type="SMART" id="SM00062"/>
    </source>
</evidence>
<dbReference type="PANTHER" id="PTHR38834:SF3">
    <property type="entry name" value="SOLUTE-BINDING PROTEIN FAMILY 3_N-TERMINAL DOMAIN-CONTAINING PROTEIN"/>
    <property type="match status" value="1"/>
</dbReference>
<proteinExistence type="predicted"/>
<reference evidence="3 4" key="1">
    <citation type="submission" date="2017-02" db="EMBL/GenBank/DDBJ databases">
        <title>Chromobacterium haemolyticum H5244.</title>
        <authorList>
            <person name="Gulvik C.A."/>
        </authorList>
    </citation>
    <scope>NUCLEOTIDE SEQUENCE [LARGE SCALE GENOMIC DNA]</scope>
    <source>
        <strain evidence="3 4">H5244</strain>
    </source>
</reference>
<dbReference type="RefSeq" id="WP_043635892.1">
    <property type="nucleotide sequence ID" value="NZ_JBBIGS010000051.1"/>
</dbReference>
<feature type="domain" description="Solute-binding protein family 3/N-terminal" evidence="2">
    <location>
        <begin position="27"/>
        <end position="248"/>
    </location>
</feature>
<evidence type="ECO:0000313" key="3">
    <source>
        <dbReference type="EMBL" id="OQS44104.1"/>
    </source>
</evidence>
<dbReference type="Proteomes" id="UP000192721">
    <property type="component" value="Unassembled WGS sequence"/>
</dbReference>
<accession>A0A1W0DAR2</accession>
<protein>
    <recommendedName>
        <fullName evidence="2">Solute-binding protein family 3/N-terminal domain-containing protein</fullName>
    </recommendedName>
</protein>
<dbReference type="SMART" id="SM00062">
    <property type="entry name" value="PBPb"/>
    <property type="match status" value="1"/>
</dbReference>
<dbReference type="AlphaFoldDB" id="A0A1W0DAR2"/>
<dbReference type="InterPro" id="IPR001638">
    <property type="entry name" value="Solute-binding_3/MltF_N"/>
</dbReference>
<sequence length="258" mass="29060">MTRRHCLLALLLTCLAATQPRAAPGPALDILTEDDPPLTFEQDGKASGLVVEVVQGIQRRVGNHDPISVVPWARGYRQAQQQPNTVLFNTNRTPERERMFKWVGPVTETLGCLFVRRDSPIKLQTLDDARKLPQIMVVRDWYLQQLLSAQNFSNLATVATPDQLLTMLMRKRADVIVSENTTLPHQLRQQGFDPSQVRKALTFSHTYGYIAFSRQTPDAVIKAWQQALDEMKRDGSFAALYRHWLPGEAVPGINPPAP</sequence>
<gene>
    <name evidence="3" type="ORF">B0T45_00415</name>
</gene>
<comment type="caution">
    <text evidence="3">The sequence shown here is derived from an EMBL/GenBank/DDBJ whole genome shotgun (WGS) entry which is preliminary data.</text>
</comment>
<name>A0A1W0DAR2_9NEIS</name>
<dbReference type="PANTHER" id="PTHR38834">
    <property type="entry name" value="PERIPLASMIC SUBSTRATE BINDING PROTEIN FAMILY 3"/>
    <property type="match status" value="1"/>
</dbReference>
<evidence type="ECO:0000313" key="4">
    <source>
        <dbReference type="Proteomes" id="UP000192721"/>
    </source>
</evidence>
<organism evidence="3 4">
    <name type="scientific">Chromobacterium haemolyticum</name>
    <dbReference type="NCBI Taxonomy" id="394935"/>
    <lineage>
        <taxon>Bacteria</taxon>
        <taxon>Pseudomonadati</taxon>
        <taxon>Pseudomonadota</taxon>
        <taxon>Betaproteobacteria</taxon>
        <taxon>Neisseriales</taxon>
        <taxon>Chromobacteriaceae</taxon>
        <taxon>Chromobacterium</taxon>
    </lineage>
</organism>
<feature type="signal peptide" evidence="1">
    <location>
        <begin position="1"/>
        <end position="22"/>
    </location>
</feature>
<keyword evidence="1" id="KW-0732">Signal</keyword>
<dbReference type="SUPFAM" id="SSF53850">
    <property type="entry name" value="Periplasmic binding protein-like II"/>
    <property type="match status" value="1"/>
</dbReference>
<dbReference type="EMBL" id="MUKV01000001">
    <property type="protein sequence ID" value="OQS44104.1"/>
    <property type="molecule type" value="Genomic_DNA"/>
</dbReference>
<dbReference type="Gene3D" id="3.40.190.10">
    <property type="entry name" value="Periplasmic binding protein-like II"/>
    <property type="match status" value="2"/>
</dbReference>
<feature type="chain" id="PRO_5010667911" description="Solute-binding protein family 3/N-terminal domain-containing protein" evidence="1">
    <location>
        <begin position="23"/>
        <end position="258"/>
    </location>
</feature>